<name>A0ABQ2DXZ8_9BACI</name>
<evidence type="ECO:0000313" key="1">
    <source>
        <dbReference type="EMBL" id="GGJ77371.1"/>
    </source>
</evidence>
<sequence length="178" mass="20351">MKKKLNVLSVLLLFVIAIASVIVINLVSDLKEENKELTQELENLKNADSMSQEVYQQTEHYLKALMDGDASKYLTDRFKQEAEEMDSGSSHETADLEELEIYNISVRPQDDDSYMAYAIYLAQLGGVDVETENPAHYRSMLLTSKITFKKENGELKVDNSELQPIETSEKFFEELLKN</sequence>
<dbReference type="Proteomes" id="UP000634435">
    <property type="component" value="Unassembled WGS sequence"/>
</dbReference>
<evidence type="ECO:0000313" key="2">
    <source>
        <dbReference type="Proteomes" id="UP000634435"/>
    </source>
</evidence>
<comment type="caution">
    <text evidence="1">The sequence shown here is derived from an EMBL/GenBank/DDBJ whole genome shotgun (WGS) entry which is preliminary data.</text>
</comment>
<accession>A0ABQ2DXZ8</accession>
<dbReference type="RefSeq" id="WP_188944450.1">
    <property type="nucleotide sequence ID" value="NZ_BMPN01000016.1"/>
</dbReference>
<protein>
    <submittedName>
        <fullName evidence="1">Uncharacterized protein</fullName>
    </submittedName>
</protein>
<reference evidence="2" key="1">
    <citation type="journal article" date="2019" name="Int. J. Syst. Evol. Microbiol.">
        <title>The Global Catalogue of Microorganisms (GCM) 10K type strain sequencing project: providing services to taxonomists for standard genome sequencing and annotation.</title>
        <authorList>
            <consortium name="The Broad Institute Genomics Platform"/>
            <consortium name="The Broad Institute Genome Sequencing Center for Infectious Disease"/>
            <person name="Wu L."/>
            <person name="Ma J."/>
        </authorList>
    </citation>
    <scope>NUCLEOTIDE SEQUENCE [LARGE SCALE GENOMIC DNA]</scope>
    <source>
        <strain evidence="2">JCM 30071</strain>
    </source>
</reference>
<keyword evidence="2" id="KW-1185">Reference proteome</keyword>
<organism evidence="1 2">
    <name type="scientific">Virgibacillus kapii</name>
    <dbReference type="NCBI Taxonomy" id="1638645"/>
    <lineage>
        <taxon>Bacteria</taxon>
        <taxon>Bacillati</taxon>
        <taxon>Bacillota</taxon>
        <taxon>Bacilli</taxon>
        <taxon>Bacillales</taxon>
        <taxon>Bacillaceae</taxon>
        <taxon>Virgibacillus</taxon>
    </lineage>
</organism>
<dbReference type="EMBL" id="BMPN01000016">
    <property type="protein sequence ID" value="GGJ77371.1"/>
    <property type="molecule type" value="Genomic_DNA"/>
</dbReference>
<gene>
    <name evidence="1" type="ORF">GCM10007111_43720</name>
</gene>
<proteinExistence type="predicted"/>